<dbReference type="InterPro" id="IPR003609">
    <property type="entry name" value="Pan_app"/>
</dbReference>
<keyword evidence="1" id="KW-0732">Signal</keyword>
<organism evidence="3 4">
    <name type="scientific">Cylindrodendrum hubeiense</name>
    <dbReference type="NCBI Taxonomy" id="595255"/>
    <lineage>
        <taxon>Eukaryota</taxon>
        <taxon>Fungi</taxon>
        <taxon>Dikarya</taxon>
        <taxon>Ascomycota</taxon>
        <taxon>Pezizomycotina</taxon>
        <taxon>Sordariomycetes</taxon>
        <taxon>Hypocreomycetidae</taxon>
        <taxon>Hypocreales</taxon>
        <taxon>Nectriaceae</taxon>
        <taxon>Cylindrodendrum</taxon>
    </lineage>
</organism>
<gene>
    <name evidence="3" type="ORF">G7Z17_g2170</name>
</gene>
<sequence length="305" mass="32772">MGSFKTLATIAVFSLGGVEATLPKTTLATSVRLASETTTSNDATAATLVARADGVSCFADYQGMKDTCNKQGIISNVPDPLLGFGEISFEDCASRCADRSDCNMFSYHETFCTAFTQSLSEMGFQEGPADGFWFEPSCFSCSHSESVVTTVDFENQDVSGWEITGAEGVINIDVQSPVKLGVPTAALRISETQVSGYGRVDLSNSFDLEERESYIIGVSSKSTSFMGPMSNPWGAVTFAIEVDGTQVFKSTPSIGSPIGKTGWGQWSQLFEVPEGLSGPATIWIGVQSDGYQWEYYFDDITVVKL</sequence>
<protein>
    <recommendedName>
        <fullName evidence="2">Apple domain-containing protein</fullName>
    </recommendedName>
</protein>
<evidence type="ECO:0000259" key="2">
    <source>
        <dbReference type="PROSITE" id="PS50948"/>
    </source>
</evidence>
<feature type="signal peptide" evidence="1">
    <location>
        <begin position="1"/>
        <end position="20"/>
    </location>
</feature>
<accession>A0A9P5HJG0</accession>
<keyword evidence="4" id="KW-1185">Reference proteome</keyword>
<dbReference type="Proteomes" id="UP000722485">
    <property type="component" value="Unassembled WGS sequence"/>
</dbReference>
<dbReference type="OrthoDB" id="5074953at2759"/>
<dbReference type="AlphaFoldDB" id="A0A9P5HJG0"/>
<comment type="caution">
    <text evidence="3">The sequence shown here is derived from an EMBL/GenBank/DDBJ whole genome shotgun (WGS) entry which is preliminary data.</text>
</comment>
<reference evidence="3" key="1">
    <citation type="submission" date="2020-03" db="EMBL/GenBank/DDBJ databases">
        <title>Draft Genome Sequence of Cylindrodendrum hubeiense.</title>
        <authorList>
            <person name="Buettner E."/>
            <person name="Kellner H."/>
        </authorList>
    </citation>
    <scope>NUCLEOTIDE SEQUENCE</scope>
    <source>
        <strain evidence="3">IHI 201604</strain>
    </source>
</reference>
<evidence type="ECO:0000313" key="3">
    <source>
        <dbReference type="EMBL" id="KAF7555484.1"/>
    </source>
</evidence>
<dbReference type="PROSITE" id="PS50948">
    <property type="entry name" value="PAN"/>
    <property type="match status" value="1"/>
</dbReference>
<dbReference type="EMBL" id="JAANBB010000020">
    <property type="protein sequence ID" value="KAF7555484.1"/>
    <property type="molecule type" value="Genomic_DNA"/>
</dbReference>
<feature type="chain" id="PRO_5040195616" description="Apple domain-containing protein" evidence="1">
    <location>
        <begin position="21"/>
        <end position="305"/>
    </location>
</feature>
<name>A0A9P5HJG0_9HYPO</name>
<evidence type="ECO:0000313" key="4">
    <source>
        <dbReference type="Proteomes" id="UP000722485"/>
    </source>
</evidence>
<evidence type="ECO:0000256" key="1">
    <source>
        <dbReference type="SAM" id="SignalP"/>
    </source>
</evidence>
<dbReference type="Gene3D" id="2.60.120.260">
    <property type="entry name" value="Galactose-binding domain-like"/>
    <property type="match status" value="1"/>
</dbReference>
<proteinExistence type="predicted"/>
<feature type="domain" description="Apple" evidence="2">
    <location>
        <begin position="68"/>
        <end position="138"/>
    </location>
</feature>